<dbReference type="SUPFAM" id="SSF56219">
    <property type="entry name" value="DNase I-like"/>
    <property type="match status" value="1"/>
</dbReference>
<protein>
    <recommendedName>
        <fullName evidence="3">Endonuclease/exonuclease/phosphatase domain-containing protein</fullName>
    </recommendedName>
</protein>
<proteinExistence type="predicted"/>
<dbReference type="Proteomes" id="UP000270094">
    <property type="component" value="Unassembled WGS sequence"/>
</dbReference>
<dbReference type="EMBL" id="UYYB01106221">
    <property type="protein sequence ID" value="VDM79753.1"/>
    <property type="molecule type" value="Genomic_DNA"/>
</dbReference>
<dbReference type="InterPro" id="IPR036691">
    <property type="entry name" value="Endo/exonu/phosph_ase_sf"/>
</dbReference>
<sequence>MSSRPVLGCKDAMDFGPKETVTTRQGDCLMLCIYNASTVSTNADFHVLREIAERIHYHVIALQETKSRKTDVRQLSVSQSSLVVRKFHHGTLEALDLSYTHLFSILSIRMRSYHLAWLSFDSVLCVTNTIINCYPPTSAANDFKLDAFYEIGESHRQRKLLLLFRRG</sequence>
<evidence type="ECO:0000313" key="2">
    <source>
        <dbReference type="Proteomes" id="UP000270094"/>
    </source>
</evidence>
<reference evidence="1 2" key="1">
    <citation type="submission" date="2018-11" db="EMBL/GenBank/DDBJ databases">
        <authorList>
            <consortium name="Pathogen Informatics"/>
        </authorList>
    </citation>
    <scope>NUCLEOTIDE SEQUENCE [LARGE SCALE GENOMIC DNA]</scope>
</reference>
<evidence type="ECO:0008006" key="3">
    <source>
        <dbReference type="Google" id="ProtNLM"/>
    </source>
</evidence>
<evidence type="ECO:0000313" key="1">
    <source>
        <dbReference type="EMBL" id="VDM79753.1"/>
    </source>
</evidence>
<dbReference type="AlphaFoldDB" id="A0A3P7JG70"/>
<gene>
    <name evidence="1" type="ORF">SVUK_LOCUS14751</name>
</gene>
<keyword evidence="2" id="KW-1185">Reference proteome</keyword>
<accession>A0A3P7JG70</accession>
<name>A0A3P7JG70_STRVU</name>
<organism evidence="1 2">
    <name type="scientific">Strongylus vulgaris</name>
    <name type="common">Blood worm</name>
    <dbReference type="NCBI Taxonomy" id="40348"/>
    <lineage>
        <taxon>Eukaryota</taxon>
        <taxon>Metazoa</taxon>
        <taxon>Ecdysozoa</taxon>
        <taxon>Nematoda</taxon>
        <taxon>Chromadorea</taxon>
        <taxon>Rhabditida</taxon>
        <taxon>Rhabditina</taxon>
        <taxon>Rhabditomorpha</taxon>
        <taxon>Strongyloidea</taxon>
        <taxon>Strongylidae</taxon>
        <taxon>Strongylus</taxon>
    </lineage>
</organism>
<dbReference type="OrthoDB" id="410104at2759"/>